<dbReference type="GO" id="GO:0000160">
    <property type="term" value="P:phosphorelay signal transduction system"/>
    <property type="evidence" value="ECO:0007669"/>
    <property type="project" value="InterPro"/>
</dbReference>
<accession>A0A5C6UV06</accession>
<evidence type="ECO:0000256" key="1">
    <source>
        <dbReference type="ARBA" id="ARBA00022553"/>
    </source>
</evidence>
<dbReference type="CDD" id="cd00156">
    <property type="entry name" value="REC"/>
    <property type="match status" value="1"/>
</dbReference>
<reference evidence="4 5" key="1">
    <citation type="submission" date="2019-08" db="EMBL/GenBank/DDBJ databases">
        <title>Genome of Luteibaculum oceani JCM 18817.</title>
        <authorList>
            <person name="Bowman J.P."/>
        </authorList>
    </citation>
    <scope>NUCLEOTIDE SEQUENCE [LARGE SCALE GENOMIC DNA]</scope>
    <source>
        <strain evidence="4 5">JCM 18817</strain>
    </source>
</reference>
<dbReference type="Gene3D" id="3.40.50.2300">
    <property type="match status" value="1"/>
</dbReference>
<dbReference type="SMART" id="SM00448">
    <property type="entry name" value="REC"/>
    <property type="match status" value="1"/>
</dbReference>
<evidence type="ECO:0000256" key="2">
    <source>
        <dbReference type="PROSITE-ProRule" id="PRU00169"/>
    </source>
</evidence>
<feature type="domain" description="Response regulatory" evidence="3">
    <location>
        <begin position="3"/>
        <end position="125"/>
    </location>
</feature>
<dbReference type="PANTHER" id="PTHR44591:SF24">
    <property type="entry name" value="PROTEIN-GLUTAMATE METHYLESTERASE_PROTEIN-GLUTAMINE GLUTAMINASE 1"/>
    <property type="match status" value="1"/>
</dbReference>
<evidence type="ECO:0000313" key="4">
    <source>
        <dbReference type="EMBL" id="TXC77107.1"/>
    </source>
</evidence>
<dbReference type="InterPro" id="IPR050595">
    <property type="entry name" value="Bact_response_regulator"/>
</dbReference>
<proteinExistence type="predicted"/>
<dbReference type="AlphaFoldDB" id="A0A5C6UV06"/>
<gene>
    <name evidence="4" type="ORF">FRX97_09595</name>
</gene>
<dbReference type="InterPro" id="IPR001789">
    <property type="entry name" value="Sig_transdc_resp-reg_receiver"/>
</dbReference>
<dbReference type="PANTHER" id="PTHR44591">
    <property type="entry name" value="STRESS RESPONSE REGULATOR PROTEIN 1"/>
    <property type="match status" value="1"/>
</dbReference>
<dbReference type="RefSeq" id="WP_147014995.1">
    <property type="nucleotide sequence ID" value="NZ_VORB01000008.1"/>
</dbReference>
<keyword evidence="1 2" id="KW-0597">Phosphoprotein</keyword>
<comment type="caution">
    <text evidence="4">The sequence shown here is derived from an EMBL/GenBank/DDBJ whole genome shotgun (WGS) entry which is preliminary data.</text>
</comment>
<dbReference type="EMBL" id="VORB01000008">
    <property type="protein sequence ID" value="TXC77107.1"/>
    <property type="molecule type" value="Genomic_DNA"/>
</dbReference>
<dbReference type="Proteomes" id="UP000321168">
    <property type="component" value="Unassembled WGS sequence"/>
</dbReference>
<evidence type="ECO:0000259" key="3">
    <source>
        <dbReference type="PROSITE" id="PS50110"/>
    </source>
</evidence>
<evidence type="ECO:0000313" key="5">
    <source>
        <dbReference type="Proteomes" id="UP000321168"/>
    </source>
</evidence>
<dbReference type="OrthoDB" id="673128at2"/>
<dbReference type="PROSITE" id="PS50110">
    <property type="entry name" value="RESPONSE_REGULATORY"/>
    <property type="match status" value="1"/>
</dbReference>
<keyword evidence="5" id="KW-1185">Reference proteome</keyword>
<dbReference type="Pfam" id="PF00072">
    <property type="entry name" value="Response_reg"/>
    <property type="match status" value="1"/>
</dbReference>
<dbReference type="SUPFAM" id="SSF52172">
    <property type="entry name" value="CheY-like"/>
    <property type="match status" value="1"/>
</dbReference>
<name>A0A5C6UV06_9FLAO</name>
<organism evidence="4 5">
    <name type="scientific">Luteibaculum oceani</name>
    <dbReference type="NCBI Taxonomy" id="1294296"/>
    <lineage>
        <taxon>Bacteria</taxon>
        <taxon>Pseudomonadati</taxon>
        <taxon>Bacteroidota</taxon>
        <taxon>Flavobacteriia</taxon>
        <taxon>Flavobacteriales</taxon>
        <taxon>Luteibaculaceae</taxon>
        <taxon>Luteibaculum</taxon>
    </lineage>
</organism>
<feature type="modified residue" description="4-aspartylphosphate" evidence="2">
    <location>
        <position position="57"/>
    </location>
</feature>
<dbReference type="InterPro" id="IPR011006">
    <property type="entry name" value="CheY-like_superfamily"/>
</dbReference>
<protein>
    <submittedName>
        <fullName evidence="4">Response regulator</fullName>
    </submittedName>
</protein>
<sequence>MSSIILIDDDRIVNYINRKIIEIQNPDIVIHEFLCPKTALENISIEESLRTSTIFLDLNMPVMSGWEFLAAIKNRIPKFTGKIYILSSSIDRDDKESAKNDPWVEDFCSKPLNPELIKQITSPSPTSARQYGTL</sequence>